<dbReference type="InterPro" id="IPR010729">
    <property type="entry name" value="Ribosomal_uL29_mit"/>
</dbReference>
<reference evidence="7" key="1">
    <citation type="submission" date="2022-07" db="EMBL/GenBank/DDBJ databases">
        <authorList>
            <person name="Trinca V."/>
            <person name="Uliana J.V.C."/>
            <person name="Torres T.T."/>
            <person name="Ward R.J."/>
            <person name="Monesi N."/>
        </authorList>
    </citation>
    <scope>NUCLEOTIDE SEQUENCE</scope>
    <source>
        <strain evidence="7">HSMRA1968</strain>
        <tissue evidence="7">Whole embryos</tissue>
    </source>
</reference>
<keyword evidence="4" id="KW-0496">Mitochondrion</keyword>
<dbReference type="PANTHER" id="PTHR21183">
    <property type="entry name" value="RIBOSOMAL PROTEIN L47, MITOCHONDRIAL-RELATED"/>
    <property type="match status" value="1"/>
</dbReference>
<evidence type="ECO:0000256" key="5">
    <source>
        <dbReference type="ARBA" id="ARBA00023274"/>
    </source>
</evidence>
<dbReference type="OrthoDB" id="270763at2759"/>
<evidence type="ECO:0000313" key="7">
    <source>
        <dbReference type="EMBL" id="KAJ6634743.1"/>
    </source>
</evidence>
<keyword evidence="3 7" id="KW-0689">Ribosomal protein</keyword>
<dbReference type="Gene3D" id="6.10.330.20">
    <property type="match status" value="1"/>
</dbReference>
<dbReference type="PANTHER" id="PTHR21183:SF18">
    <property type="entry name" value="LARGE RIBOSOMAL SUBUNIT PROTEIN UL29M"/>
    <property type="match status" value="1"/>
</dbReference>
<protein>
    <recommendedName>
        <fullName evidence="6">Large ribosomal subunit protein uL29m</fullName>
    </recommendedName>
</protein>
<name>A0A9Q0MML4_9DIPT</name>
<comment type="subcellular location">
    <subcellularLocation>
        <location evidence="1">Mitochondrion</location>
    </subcellularLocation>
</comment>
<evidence type="ECO:0000256" key="2">
    <source>
        <dbReference type="ARBA" id="ARBA00009254"/>
    </source>
</evidence>
<evidence type="ECO:0000313" key="8">
    <source>
        <dbReference type="Proteomes" id="UP001151699"/>
    </source>
</evidence>
<gene>
    <name evidence="7" type="primary">MRPL47</name>
    <name evidence="7" type="ORF">Bhyg_13322</name>
</gene>
<evidence type="ECO:0000256" key="3">
    <source>
        <dbReference type="ARBA" id="ARBA00022980"/>
    </source>
</evidence>
<dbReference type="Proteomes" id="UP001151699">
    <property type="component" value="Chromosome C"/>
</dbReference>
<dbReference type="EMBL" id="WJQU01000004">
    <property type="protein sequence ID" value="KAJ6634743.1"/>
    <property type="molecule type" value="Genomic_DNA"/>
</dbReference>
<dbReference type="GO" id="GO:0032543">
    <property type="term" value="P:mitochondrial translation"/>
    <property type="evidence" value="ECO:0007669"/>
    <property type="project" value="TreeGrafter"/>
</dbReference>
<keyword evidence="8" id="KW-1185">Reference proteome</keyword>
<evidence type="ECO:0000256" key="1">
    <source>
        <dbReference type="ARBA" id="ARBA00004173"/>
    </source>
</evidence>
<evidence type="ECO:0000256" key="6">
    <source>
        <dbReference type="ARBA" id="ARBA00035289"/>
    </source>
</evidence>
<dbReference type="InterPro" id="IPR038340">
    <property type="entry name" value="MRP-L47_sf"/>
</dbReference>
<dbReference type="AlphaFoldDB" id="A0A9Q0MML4"/>
<proteinExistence type="inferred from homology"/>
<comment type="similarity">
    <text evidence="2">Belongs to the universal ribosomal protein uL29 family.</text>
</comment>
<dbReference type="Pfam" id="PF06984">
    <property type="entry name" value="MRP-L47"/>
    <property type="match status" value="1"/>
</dbReference>
<sequence>MLCGKMMSLQTKPLACKSFLSKSCAQPQFQLSSKIHTTIPRLDIMEFFDDSKNWGQQEVKHGRAWTLDELRIKSNVDLHKLWFILLKERNMLLTMEHESNKEVRLFPSPERIDKVKISMRHLETVVRERNRAYHLLETGLDGERPARLVNNQLGMRHMYRATEHVIPKMHNKKWKQNHVFRYSGSAVRKFRKLYREKLYNEKRKAKNRDRNHVKHLMRRFPHLSKDLLAKKYPHVDIAKIIRNDESRGHHTPE</sequence>
<evidence type="ECO:0000256" key="4">
    <source>
        <dbReference type="ARBA" id="ARBA00023128"/>
    </source>
</evidence>
<organism evidence="7 8">
    <name type="scientific">Pseudolycoriella hygida</name>
    <dbReference type="NCBI Taxonomy" id="35572"/>
    <lineage>
        <taxon>Eukaryota</taxon>
        <taxon>Metazoa</taxon>
        <taxon>Ecdysozoa</taxon>
        <taxon>Arthropoda</taxon>
        <taxon>Hexapoda</taxon>
        <taxon>Insecta</taxon>
        <taxon>Pterygota</taxon>
        <taxon>Neoptera</taxon>
        <taxon>Endopterygota</taxon>
        <taxon>Diptera</taxon>
        <taxon>Nematocera</taxon>
        <taxon>Sciaroidea</taxon>
        <taxon>Sciaridae</taxon>
        <taxon>Pseudolycoriella</taxon>
    </lineage>
</organism>
<dbReference type="GO" id="GO:0003735">
    <property type="term" value="F:structural constituent of ribosome"/>
    <property type="evidence" value="ECO:0007669"/>
    <property type="project" value="InterPro"/>
</dbReference>
<dbReference type="GO" id="GO:0005762">
    <property type="term" value="C:mitochondrial large ribosomal subunit"/>
    <property type="evidence" value="ECO:0007669"/>
    <property type="project" value="TreeGrafter"/>
</dbReference>
<feature type="non-terminal residue" evidence="7">
    <location>
        <position position="253"/>
    </location>
</feature>
<accession>A0A9Q0MML4</accession>
<comment type="caution">
    <text evidence="7">The sequence shown here is derived from an EMBL/GenBank/DDBJ whole genome shotgun (WGS) entry which is preliminary data.</text>
</comment>
<keyword evidence="5" id="KW-0687">Ribonucleoprotein</keyword>